<proteinExistence type="predicted"/>
<evidence type="ECO:0000313" key="1">
    <source>
        <dbReference type="EMBL" id="SES00855.1"/>
    </source>
</evidence>
<dbReference type="AlphaFoldDB" id="A0A1H9TUF7"/>
<dbReference type="RefSeq" id="WP_093072842.1">
    <property type="nucleotide sequence ID" value="NZ_FOGV01000011.1"/>
</dbReference>
<organism evidence="1 2">
    <name type="scientific">Salisediminibacterium halotolerans</name>
    <dbReference type="NCBI Taxonomy" id="517425"/>
    <lineage>
        <taxon>Bacteria</taxon>
        <taxon>Bacillati</taxon>
        <taxon>Bacillota</taxon>
        <taxon>Bacilli</taxon>
        <taxon>Bacillales</taxon>
        <taxon>Bacillaceae</taxon>
        <taxon>Salisediminibacterium</taxon>
    </lineage>
</organism>
<reference evidence="2" key="1">
    <citation type="submission" date="2016-10" db="EMBL/GenBank/DDBJ databases">
        <authorList>
            <person name="de Groot N.N."/>
        </authorList>
    </citation>
    <scope>NUCLEOTIDE SEQUENCE [LARGE SCALE GENOMIC DNA]</scope>
    <source>
        <strain evidence="2">10nlg</strain>
    </source>
</reference>
<dbReference type="STRING" id="1464123.SAMN05444126_11142"/>
<sequence>MQKDSGYALLLVLAVIVIIGLLVPPLMSAVLSSAEQNERLAEEHQLERASEAGVVYVRNFSENLQEELSAERDERLDEGEEPEDIFTDLFADIEGVFTGGEMFRDKTFLPNQSFTEANNLENHVDVTDVSANSEQTAVTVSYVSRGEKEDADSVHEREDEYPFYLFAAGDDEDNGNGDLAECEELEESGTHPGVDCVLEGDFSFAGEYKFTGQSELTINGDASFEDLTIRGDNVQVTVAGSLTADNLDINAGRLDFVGEEEDFDVVNIQLRGNGEIFINGEAYNP</sequence>
<dbReference type="Proteomes" id="UP000199318">
    <property type="component" value="Unassembled WGS sequence"/>
</dbReference>
<dbReference type="EMBL" id="FOGV01000011">
    <property type="protein sequence ID" value="SES00855.1"/>
    <property type="molecule type" value="Genomic_DNA"/>
</dbReference>
<evidence type="ECO:0000313" key="2">
    <source>
        <dbReference type="Proteomes" id="UP000199318"/>
    </source>
</evidence>
<name>A0A1H9TUF7_9BACI</name>
<accession>A0A1H9TUF7</accession>
<keyword evidence="2" id="KW-1185">Reference proteome</keyword>
<protein>
    <submittedName>
        <fullName evidence="1">Type II secretory pathway, pseudopilin PulG</fullName>
    </submittedName>
</protein>
<gene>
    <name evidence="1" type="ORF">SAMN05444126_11142</name>
</gene>
<comment type="caution">
    <text evidence="1">The sequence shown here is derived from an EMBL/GenBank/DDBJ whole genome shotgun (WGS) entry which is preliminary data.</text>
</comment>